<dbReference type="AlphaFoldDB" id="A0A444MIG5"/>
<evidence type="ECO:0000313" key="3">
    <source>
        <dbReference type="Proteomes" id="UP000286701"/>
    </source>
</evidence>
<dbReference type="GO" id="GO:0003677">
    <property type="term" value="F:DNA binding"/>
    <property type="evidence" value="ECO:0007669"/>
    <property type="project" value="InterPro"/>
</dbReference>
<keyword evidence="3" id="KW-1185">Reference proteome</keyword>
<dbReference type="SUPFAM" id="SSF47413">
    <property type="entry name" value="lambda repressor-like DNA-binding domains"/>
    <property type="match status" value="1"/>
</dbReference>
<evidence type="ECO:0000313" key="2">
    <source>
        <dbReference type="EMBL" id="RWY47894.1"/>
    </source>
</evidence>
<dbReference type="EMBL" id="SBIW01000012">
    <property type="protein sequence ID" value="RWY47894.1"/>
    <property type="molecule type" value="Genomic_DNA"/>
</dbReference>
<sequence length="164" mass="19358">MSLIEKYKGIHPGLILERELKKRNIRKGPFALSLKEYPQILNEITKGRRGLTPALSLKIDDALQMEEGTMLILQAYYEINKEKQKVKLNDHPDLRILRRAIFWDTDMDKIDWRKQQQAVIKRVFERGNEHERQEMIRFYGKKQVSAAIGSDDEGRLNIMDHNQI</sequence>
<dbReference type="Proteomes" id="UP000286701">
    <property type="component" value="Unassembled WGS sequence"/>
</dbReference>
<dbReference type="InterPro" id="IPR010982">
    <property type="entry name" value="Lambda_DNA-bd_dom_sf"/>
</dbReference>
<dbReference type="Pfam" id="PF21956">
    <property type="entry name" value="DUF6922"/>
    <property type="match status" value="1"/>
</dbReference>
<comment type="caution">
    <text evidence="2">The sequence shown here is derived from an EMBL/GenBank/DDBJ whole genome shotgun (WGS) entry which is preliminary data.</text>
</comment>
<dbReference type="OrthoDB" id="1364214at2"/>
<dbReference type="RefSeq" id="WP_128535788.1">
    <property type="nucleotide sequence ID" value="NZ_SBIW01000012.1"/>
</dbReference>
<name>A0A444MIG5_9SPHI</name>
<feature type="domain" description="DUF6922" evidence="1">
    <location>
        <begin position="97"/>
        <end position="148"/>
    </location>
</feature>
<dbReference type="Gene3D" id="1.10.260.40">
    <property type="entry name" value="lambda repressor-like DNA-binding domains"/>
    <property type="match status" value="1"/>
</dbReference>
<evidence type="ECO:0000259" key="1">
    <source>
        <dbReference type="Pfam" id="PF21956"/>
    </source>
</evidence>
<accession>A0A444MIG5</accession>
<protein>
    <submittedName>
        <fullName evidence="2">Plasmid maintenance system antidote protein</fullName>
    </submittedName>
</protein>
<proteinExistence type="predicted"/>
<organism evidence="2 3">
    <name type="scientific">Mucilaginibacter gilvus</name>
    <dbReference type="NCBI Taxonomy" id="2305909"/>
    <lineage>
        <taxon>Bacteria</taxon>
        <taxon>Pseudomonadati</taxon>
        <taxon>Bacteroidota</taxon>
        <taxon>Sphingobacteriia</taxon>
        <taxon>Sphingobacteriales</taxon>
        <taxon>Sphingobacteriaceae</taxon>
        <taxon>Mucilaginibacter</taxon>
    </lineage>
</organism>
<reference evidence="2 3" key="1">
    <citation type="submission" date="2019-01" db="EMBL/GenBank/DDBJ databases">
        <title>Mucilaginibacter antarcticum sp. nov., isolated from antarctic soil.</title>
        <authorList>
            <person name="Yan Y.-Q."/>
            <person name="Du Z.-J."/>
        </authorList>
    </citation>
    <scope>NUCLEOTIDE SEQUENCE [LARGE SCALE GENOMIC DNA]</scope>
    <source>
        <strain evidence="2 3">F01003</strain>
    </source>
</reference>
<dbReference type="InterPro" id="IPR053830">
    <property type="entry name" value="DUF6922"/>
</dbReference>
<gene>
    <name evidence="2" type="ORF">EPL05_20080</name>
</gene>